<proteinExistence type="predicted"/>
<evidence type="ECO:0000313" key="2">
    <source>
        <dbReference type="EMBL" id="KAF7637387.1"/>
    </source>
</evidence>
<name>A0A8S9ZW84_9BILA</name>
<keyword evidence="1" id="KW-0175">Coiled coil</keyword>
<dbReference type="EMBL" id="JABEBT010000020">
    <property type="protein sequence ID" value="KAF7637387.1"/>
    <property type="molecule type" value="Genomic_DNA"/>
</dbReference>
<feature type="coiled-coil region" evidence="1">
    <location>
        <begin position="79"/>
        <end position="138"/>
    </location>
</feature>
<reference evidence="2" key="1">
    <citation type="journal article" date="2020" name="Ecol. Evol.">
        <title>Genome structure and content of the rice root-knot nematode (Meloidogyne graminicola).</title>
        <authorList>
            <person name="Phan N.T."/>
            <person name="Danchin E.G.J."/>
            <person name="Klopp C."/>
            <person name="Perfus-Barbeoch L."/>
            <person name="Kozlowski D.K."/>
            <person name="Koutsovoulos G.D."/>
            <person name="Lopez-Roques C."/>
            <person name="Bouchez O."/>
            <person name="Zahm M."/>
            <person name="Besnard G."/>
            <person name="Bellafiore S."/>
        </authorList>
    </citation>
    <scope>NUCLEOTIDE SEQUENCE</scope>
    <source>
        <strain evidence="2">VN-18</strain>
    </source>
</reference>
<gene>
    <name evidence="2" type="ORF">Mgra_00003132</name>
</gene>
<dbReference type="Proteomes" id="UP000605970">
    <property type="component" value="Unassembled WGS sequence"/>
</dbReference>
<protein>
    <submittedName>
        <fullName evidence="2">Uncharacterized protein</fullName>
    </submittedName>
</protein>
<accession>A0A8S9ZW84</accession>
<organism evidence="2 3">
    <name type="scientific">Meloidogyne graminicola</name>
    <dbReference type="NCBI Taxonomy" id="189291"/>
    <lineage>
        <taxon>Eukaryota</taxon>
        <taxon>Metazoa</taxon>
        <taxon>Ecdysozoa</taxon>
        <taxon>Nematoda</taxon>
        <taxon>Chromadorea</taxon>
        <taxon>Rhabditida</taxon>
        <taxon>Tylenchina</taxon>
        <taxon>Tylenchomorpha</taxon>
        <taxon>Tylenchoidea</taxon>
        <taxon>Meloidogynidae</taxon>
        <taxon>Meloidogyninae</taxon>
        <taxon>Meloidogyne</taxon>
    </lineage>
</organism>
<sequence>MENEIKKHLENKLNETQNEENVKEKILIKNPIFEEIQKNSEEEKVKEEKEEINNNNNFNKKLHTVNTRLFSLINSGEIIEQQNNEKKKFVNLFNSEENKNLNKKIELNNNENNDDDYRQKEQEEFDKLLIQLNDETKNKEKEELINKKI</sequence>
<comment type="caution">
    <text evidence="2">The sequence shown here is derived from an EMBL/GenBank/DDBJ whole genome shotgun (WGS) entry which is preliminary data.</text>
</comment>
<dbReference type="AlphaFoldDB" id="A0A8S9ZW84"/>
<evidence type="ECO:0000256" key="1">
    <source>
        <dbReference type="SAM" id="Coils"/>
    </source>
</evidence>
<evidence type="ECO:0000313" key="3">
    <source>
        <dbReference type="Proteomes" id="UP000605970"/>
    </source>
</evidence>
<keyword evidence="3" id="KW-1185">Reference proteome</keyword>